<dbReference type="EMBL" id="CP007128">
    <property type="protein sequence ID" value="AHG88737.1"/>
    <property type="molecule type" value="Genomic_DNA"/>
</dbReference>
<feature type="transmembrane region" description="Helical" evidence="8">
    <location>
        <begin position="225"/>
        <end position="244"/>
    </location>
</feature>
<dbReference type="Proteomes" id="UP000019151">
    <property type="component" value="Chromosome"/>
</dbReference>
<gene>
    <name evidence="10" type="ORF">J421_1200</name>
</gene>
<organism evidence="10 11">
    <name type="scientific">Gemmatirosa kalamazoonensis</name>
    <dbReference type="NCBI Taxonomy" id="861299"/>
    <lineage>
        <taxon>Bacteria</taxon>
        <taxon>Pseudomonadati</taxon>
        <taxon>Gemmatimonadota</taxon>
        <taxon>Gemmatimonadia</taxon>
        <taxon>Gemmatimonadales</taxon>
        <taxon>Gemmatimonadaceae</taxon>
        <taxon>Gemmatirosa</taxon>
    </lineage>
</organism>
<dbReference type="eggNOG" id="COG0477">
    <property type="taxonomic scope" value="Bacteria"/>
</dbReference>
<dbReference type="PATRIC" id="fig|861299.3.peg.1216"/>
<evidence type="ECO:0000256" key="3">
    <source>
        <dbReference type="ARBA" id="ARBA00022448"/>
    </source>
</evidence>
<feature type="transmembrane region" description="Helical" evidence="8">
    <location>
        <begin position="191"/>
        <end position="213"/>
    </location>
</feature>
<evidence type="ECO:0000256" key="2">
    <source>
        <dbReference type="ARBA" id="ARBA00008537"/>
    </source>
</evidence>
<feature type="transmembrane region" description="Helical" evidence="8">
    <location>
        <begin position="256"/>
        <end position="274"/>
    </location>
</feature>
<evidence type="ECO:0000256" key="1">
    <source>
        <dbReference type="ARBA" id="ARBA00004651"/>
    </source>
</evidence>
<keyword evidence="7 8" id="KW-0472">Membrane</keyword>
<feature type="transmembrane region" description="Helical" evidence="8">
    <location>
        <begin position="431"/>
        <end position="449"/>
    </location>
</feature>
<comment type="subcellular location">
    <subcellularLocation>
        <location evidence="1">Cell membrane</location>
        <topology evidence="1">Multi-pass membrane protein</topology>
    </subcellularLocation>
</comment>
<evidence type="ECO:0000256" key="7">
    <source>
        <dbReference type="ARBA" id="ARBA00023136"/>
    </source>
</evidence>
<dbReference type="STRING" id="861299.J421_1200"/>
<evidence type="ECO:0000256" key="8">
    <source>
        <dbReference type="SAM" id="Phobius"/>
    </source>
</evidence>
<feature type="transmembrane region" description="Helical" evidence="8">
    <location>
        <begin position="387"/>
        <end position="410"/>
    </location>
</feature>
<dbReference type="PANTHER" id="PTHR42718">
    <property type="entry name" value="MAJOR FACILITATOR SUPERFAMILY MULTIDRUG TRANSPORTER MFSC"/>
    <property type="match status" value="1"/>
</dbReference>
<evidence type="ECO:0000313" key="11">
    <source>
        <dbReference type="Proteomes" id="UP000019151"/>
    </source>
</evidence>
<dbReference type="PROSITE" id="PS50850">
    <property type="entry name" value="MFS"/>
    <property type="match status" value="1"/>
</dbReference>
<comment type="similarity">
    <text evidence="2">Belongs to the major facilitator superfamily. EmrB family.</text>
</comment>
<dbReference type="PANTHER" id="PTHR42718:SF9">
    <property type="entry name" value="MAJOR FACILITATOR SUPERFAMILY MULTIDRUG TRANSPORTER MFSC"/>
    <property type="match status" value="1"/>
</dbReference>
<feature type="transmembrane region" description="Helical" evidence="8">
    <location>
        <begin position="164"/>
        <end position="185"/>
    </location>
</feature>
<dbReference type="GO" id="GO:0005886">
    <property type="term" value="C:plasma membrane"/>
    <property type="evidence" value="ECO:0007669"/>
    <property type="project" value="UniProtKB-SubCell"/>
</dbReference>
<dbReference type="SUPFAM" id="SSF103473">
    <property type="entry name" value="MFS general substrate transporter"/>
    <property type="match status" value="1"/>
</dbReference>
<protein>
    <submittedName>
        <fullName evidence="10">Drug resistance transporter, EmrB/QacA subfamily</fullName>
    </submittedName>
</protein>
<feature type="transmembrane region" description="Helical" evidence="8">
    <location>
        <begin position="37"/>
        <end position="61"/>
    </location>
</feature>
<dbReference type="Pfam" id="PF07690">
    <property type="entry name" value="MFS_1"/>
    <property type="match status" value="1"/>
</dbReference>
<keyword evidence="6 8" id="KW-1133">Transmembrane helix</keyword>
<feature type="transmembrane region" description="Helical" evidence="8">
    <location>
        <begin position="359"/>
        <end position="375"/>
    </location>
</feature>
<dbReference type="AlphaFoldDB" id="W0RE88"/>
<feature type="transmembrane region" description="Helical" evidence="8">
    <location>
        <begin position="130"/>
        <end position="152"/>
    </location>
</feature>
<feature type="domain" description="Major facilitator superfamily (MFS) profile" evidence="9">
    <location>
        <begin position="39"/>
        <end position="533"/>
    </location>
</feature>
<dbReference type="FunCoup" id="W0RE88">
    <property type="interactions" value="143"/>
</dbReference>
<dbReference type="KEGG" id="gba:J421_1200"/>
<dbReference type="Gene3D" id="1.20.1250.20">
    <property type="entry name" value="MFS general substrate transporter like domains"/>
    <property type="match status" value="1"/>
</dbReference>
<keyword evidence="4" id="KW-1003">Cell membrane</keyword>
<dbReference type="Gene3D" id="1.20.1720.10">
    <property type="entry name" value="Multidrug resistance protein D"/>
    <property type="match status" value="1"/>
</dbReference>
<keyword evidence="3" id="KW-0813">Transport</keyword>
<keyword evidence="11" id="KW-1185">Reference proteome</keyword>
<dbReference type="InterPro" id="IPR036259">
    <property type="entry name" value="MFS_trans_sf"/>
</dbReference>
<dbReference type="GO" id="GO:0022857">
    <property type="term" value="F:transmembrane transporter activity"/>
    <property type="evidence" value="ECO:0007669"/>
    <property type="project" value="InterPro"/>
</dbReference>
<evidence type="ECO:0000259" key="9">
    <source>
        <dbReference type="PROSITE" id="PS50850"/>
    </source>
</evidence>
<feature type="transmembrane region" description="Helical" evidence="8">
    <location>
        <begin position="331"/>
        <end position="352"/>
    </location>
</feature>
<dbReference type="InParanoid" id="W0RE88"/>
<keyword evidence="5 8" id="KW-0812">Transmembrane</keyword>
<sequence>MAEAVRVQELPAEEDVTAVVAPIAAAPHARRGEEHKYLIAFAVVLAALMQVIDSSIVNVALPDMMGNLGASLDEIAWVSTGYILASVIVIPLTGFLGDLLGRKRYFVGSIVTFTIASFLCGASGSLGALIFWRIVQGIGGGALMTVSQAVLFEAFPPEEAGMAMALFGLGVMVGPTIGPTLGGWLTDNYGWPWIFYINIPVGALAAIMIATYVHDPAHQQRPKAIDYIGIALLIASVGSLQYVLEHGEREDWFASRLITSLAVIGVVGGAALLWRELTTDHPAIDFRVLRHRQMWVGTVLGVVMGIGLYAMAFTLPVFLQGNLRMTAEQTGIVLLPGALATALSMAIVGRLTNRVDPRILITAGALIFALAAWKLSKITGESGAHDFFWPLILRGVGLGLMFVPLTTITLAELSPQELPQGAGLYNFFRQLGGSFGIAGISTLVIRFTAQNRATLAEHVSLYDPATAARVEMLTRGMMARGADLWTAQKRALALLDRQVTGQASVIAYGEIYVLSALIILVLIPLLLLVRQTRGAGGGHAIME</sequence>
<name>W0RE88_9BACT</name>
<feature type="transmembrane region" description="Helical" evidence="8">
    <location>
        <begin position="105"/>
        <end position="124"/>
    </location>
</feature>
<dbReference type="OrthoDB" id="9807274at2"/>
<dbReference type="InterPro" id="IPR011701">
    <property type="entry name" value="MFS"/>
</dbReference>
<dbReference type="InterPro" id="IPR020846">
    <property type="entry name" value="MFS_dom"/>
</dbReference>
<feature type="transmembrane region" description="Helical" evidence="8">
    <location>
        <begin position="295"/>
        <end position="319"/>
    </location>
</feature>
<dbReference type="HOGENOM" id="CLU_000960_28_0_0"/>
<proteinExistence type="inferred from homology"/>
<evidence type="ECO:0000256" key="5">
    <source>
        <dbReference type="ARBA" id="ARBA00022692"/>
    </source>
</evidence>
<dbReference type="RefSeq" id="WP_025410262.1">
    <property type="nucleotide sequence ID" value="NZ_CP007128.1"/>
</dbReference>
<dbReference type="CDD" id="cd17503">
    <property type="entry name" value="MFS_LmrB_MDR_like"/>
    <property type="match status" value="1"/>
</dbReference>
<evidence type="ECO:0000256" key="6">
    <source>
        <dbReference type="ARBA" id="ARBA00022989"/>
    </source>
</evidence>
<reference evidence="10 11" key="1">
    <citation type="journal article" date="2014" name="Genome Announc.">
        <title>Genome Sequence and Methylome of Soil Bacterium Gemmatirosa kalamazoonensis KBS708T, a Member of the Rarely Cultivated Gemmatimonadetes Phylum.</title>
        <authorList>
            <person name="Debruyn J.M."/>
            <person name="Radosevich M."/>
            <person name="Wommack K.E."/>
            <person name="Polson S.W."/>
            <person name="Hauser L.J."/>
            <person name="Fawaz M.N."/>
            <person name="Korlach J."/>
            <person name="Tsai Y.C."/>
        </authorList>
    </citation>
    <scope>NUCLEOTIDE SEQUENCE [LARGE SCALE GENOMIC DNA]</scope>
    <source>
        <strain evidence="10 11">KBS708</strain>
    </source>
</reference>
<accession>W0RE88</accession>
<feature type="transmembrane region" description="Helical" evidence="8">
    <location>
        <begin position="511"/>
        <end position="529"/>
    </location>
</feature>
<feature type="transmembrane region" description="Helical" evidence="8">
    <location>
        <begin position="81"/>
        <end position="100"/>
    </location>
</feature>
<dbReference type="InterPro" id="IPR004638">
    <property type="entry name" value="EmrB-like"/>
</dbReference>
<dbReference type="NCBIfam" id="TIGR00711">
    <property type="entry name" value="efflux_EmrB"/>
    <property type="match status" value="1"/>
</dbReference>
<evidence type="ECO:0000256" key="4">
    <source>
        <dbReference type="ARBA" id="ARBA00022475"/>
    </source>
</evidence>
<evidence type="ECO:0000313" key="10">
    <source>
        <dbReference type="EMBL" id="AHG88737.1"/>
    </source>
</evidence>
<dbReference type="PRINTS" id="PR01036">
    <property type="entry name" value="TCRTETB"/>
</dbReference>